<dbReference type="PANTHER" id="PTHR45947:SF13">
    <property type="entry name" value="TRANSFERASE"/>
    <property type="match status" value="1"/>
</dbReference>
<dbReference type="Pfam" id="PF13692">
    <property type="entry name" value="Glyco_trans_1_4"/>
    <property type="match status" value="1"/>
</dbReference>
<feature type="domain" description="Glycosyltransferase subfamily 4-like N-terminal" evidence="3">
    <location>
        <begin position="24"/>
        <end position="201"/>
    </location>
</feature>
<keyword evidence="5" id="KW-1185">Reference proteome</keyword>
<keyword evidence="2 4" id="KW-0808">Transferase</keyword>
<dbReference type="SUPFAM" id="SSF53756">
    <property type="entry name" value="UDP-Glycosyltransferase/glycogen phosphorylase"/>
    <property type="match status" value="1"/>
</dbReference>
<reference evidence="5" key="1">
    <citation type="journal article" date="2019" name="Int. J. Syst. Evol. Microbiol.">
        <title>The Global Catalogue of Microorganisms (GCM) 10K type strain sequencing project: providing services to taxonomists for standard genome sequencing and annotation.</title>
        <authorList>
            <consortium name="The Broad Institute Genomics Platform"/>
            <consortium name="The Broad Institute Genome Sequencing Center for Infectious Disease"/>
            <person name="Wu L."/>
            <person name="Ma J."/>
        </authorList>
    </citation>
    <scope>NUCLEOTIDE SEQUENCE [LARGE SCALE GENOMIC DNA]</scope>
    <source>
        <strain evidence="5">CGMCC 1.12470</strain>
    </source>
</reference>
<evidence type="ECO:0000259" key="3">
    <source>
        <dbReference type="Pfam" id="PF13439"/>
    </source>
</evidence>
<evidence type="ECO:0000313" key="4">
    <source>
        <dbReference type="EMBL" id="MFD1658046.1"/>
    </source>
</evidence>
<dbReference type="CDD" id="cd03801">
    <property type="entry name" value="GT4_PimA-like"/>
    <property type="match status" value="1"/>
</dbReference>
<comment type="caution">
    <text evidence="4">The sequence shown here is derived from an EMBL/GenBank/DDBJ whole genome shotgun (WGS) entry which is preliminary data.</text>
</comment>
<dbReference type="Pfam" id="PF13439">
    <property type="entry name" value="Glyco_transf_4"/>
    <property type="match status" value="1"/>
</dbReference>
<organism evidence="4 5">
    <name type="scientific">Streptomyces caeni</name>
    <dbReference type="NCBI Taxonomy" id="2307231"/>
    <lineage>
        <taxon>Bacteria</taxon>
        <taxon>Bacillati</taxon>
        <taxon>Actinomycetota</taxon>
        <taxon>Actinomycetes</taxon>
        <taxon>Kitasatosporales</taxon>
        <taxon>Streptomycetaceae</taxon>
        <taxon>Streptomyces</taxon>
    </lineage>
</organism>
<dbReference type="PANTHER" id="PTHR45947">
    <property type="entry name" value="SULFOQUINOVOSYL TRANSFERASE SQD2"/>
    <property type="match status" value="1"/>
</dbReference>
<proteinExistence type="predicted"/>
<dbReference type="EMBL" id="JBHUDX010000019">
    <property type="protein sequence ID" value="MFD1658046.1"/>
    <property type="molecule type" value="Genomic_DNA"/>
</dbReference>
<evidence type="ECO:0000313" key="5">
    <source>
        <dbReference type="Proteomes" id="UP001597261"/>
    </source>
</evidence>
<dbReference type="InterPro" id="IPR028098">
    <property type="entry name" value="Glyco_trans_4-like_N"/>
</dbReference>
<accession>A0ABW4INE9</accession>
<dbReference type="Proteomes" id="UP001597261">
    <property type="component" value="Unassembled WGS sequence"/>
</dbReference>
<protein>
    <submittedName>
        <fullName evidence="4">Glycosyltransferase family 4 protein</fullName>
        <ecNumber evidence="4">2.4.-.-</ecNumber>
    </submittedName>
</protein>
<dbReference type="Gene3D" id="3.40.50.2000">
    <property type="entry name" value="Glycogen Phosphorylase B"/>
    <property type="match status" value="2"/>
</dbReference>
<gene>
    <name evidence="4" type="ORF">ACFSL4_07370</name>
</gene>
<evidence type="ECO:0000256" key="2">
    <source>
        <dbReference type="ARBA" id="ARBA00022679"/>
    </source>
</evidence>
<dbReference type="RefSeq" id="WP_381079798.1">
    <property type="nucleotide sequence ID" value="NZ_JBHUDX010000019.1"/>
</dbReference>
<sequence length="384" mass="42139">MRPLRIALVHSFYSAPGGENEAPLDHAAALRRAGHEVRMVDVHTDELRRSPLYSMRCAVTVASGRGRSPVPELHAFAPDVVHVHNLFPNFGRAWAADWPGPLVTTLHNFRPLCAAATLYRDGAVCTRCPDGDRWAGLRSGCYRGSRVATLPLAWAGRHGPGADPLLRRADRVVVLSELSRTTYAAAGVDERRMALIPNFVPPVDGGPPAEPGERWVYVGKLTVEKGIRELLRHWPADEPLDVIGSGPLEDACRAVAPRSVVFHGVLGRAELRKRLPGYRGLVFPSRWYEGMPLVYIEALAAGLPVLAFEGSAAHVAVRAEGTGAVTCWDDPLPRVLREAGSRFPALRAHCRRVYEEAYSEEVWTSRMVRLYAELCGTSTEMEPA</sequence>
<dbReference type="GO" id="GO:0016757">
    <property type="term" value="F:glycosyltransferase activity"/>
    <property type="evidence" value="ECO:0007669"/>
    <property type="project" value="UniProtKB-KW"/>
</dbReference>
<keyword evidence="1 4" id="KW-0328">Glycosyltransferase</keyword>
<dbReference type="InterPro" id="IPR050194">
    <property type="entry name" value="Glycosyltransferase_grp1"/>
</dbReference>
<name>A0ABW4INE9_9ACTN</name>
<dbReference type="EC" id="2.4.-.-" evidence="4"/>
<evidence type="ECO:0000256" key="1">
    <source>
        <dbReference type="ARBA" id="ARBA00022676"/>
    </source>
</evidence>